<dbReference type="EMBL" id="JAJISC010000002">
    <property type="protein sequence ID" value="MCS2608689.1"/>
    <property type="molecule type" value="Genomic_DNA"/>
</dbReference>
<evidence type="ECO:0008006" key="6">
    <source>
        <dbReference type="Google" id="ProtNLM"/>
    </source>
</evidence>
<organism evidence="4 5">
    <name type="scientific">Halomonas dongshanensis</name>
    <dbReference type="NCBI Taxonomy" id="2890835"/>
    <lineage>
        <taxon>Bacteria</taxon>
        <taxon>Pseudomonadati</taxon>
        <taxon>Pseudomonadota</taxon>
        <taxon>Gammaproteobacteria</taxon>
        <taxon>Oceanospirillales</taxon>
        <taxon>Halomonadaceae</taxon>
        <taxon>Halomonas</taxon>
    </lineage>
</organism>
<comment type="caution">
    <text evidence="4">The sequence shown here is derived from an EMBL/GenBank/DDBJ whole genome shotgun (WGS) entry which is preliminary data.</text>
</comment>
<evidence type="ECO:0000313" key="5">
    <source>
        <dbReference type="Proteomes" id="UP001165542"/>
    </source>
</evidence>
<dbReference type="Proteomes" id="UP001165542">
    <property type="component" value="Unassembled WGS sequence"/>
</dbReference>
<dbReference type="InterPro" id="IPR052558">
    <property type="entry name" value="Siderophore_Hydrolase_D"/>
</dbReference>
<keyword evidence="3" id="KW-0732">Signal</keyword>
<evidence type="ECO:0000256" key="3">
    <source>
        <dbReference type="SAM" id="SignalP"/>
    </source>
</evidence>
<keyword evidence="2" id="KW-0378">Hydrolase</keyword>
<feature type="signal peptide" evidence="3">
    <location>
        <begin position="1"/>
        <end position="25"/>
    </location>
</feature>
<dbReference type="Pfam" id="PF00756">
    <property type="entry name" value="Esterase"/>
    <property type="match status" value="1"/>
</dbReference>
<proteinExistence type="inferred from homology"/>
<dbReference type="RefSeq" id="WP_259035197.1">
    <property type="nucleotide sequence ID" value="NZ_JAJISC010000002.1"/>
</dbReference>
<dbReference type="InterPro" id="IPR000801">
    <property type="entry name" value="Esterase-like"/>
</dbReference>
<evidence type="ECO:0000256" key="1">
    <source>
        <dbReference type="ARBA" id="ARBA00005622"/>
    </source>
</evidence>
<feature type="chain" id="PRO_5046861146" description="Esterase" evidence="3">
    <location>
        <begin position="26"/>
        <end position="335"/>
    </location>
</feature>
<accession>A0ABT2EDE3</accession>
<name>A0ABT2EDE3_9GAMM</name>
<dbReference type="PANTHER" id="PTHR40841:SF2">
    <property type="entry name" value="SIDEROPHORE-DEGRADING ESTERASE (EUROFUNG)"/>
    <property type="match status" value="1"/>
</dbReference>
<dbReference type="Gene3D" id="3.40.50.1820">
    <property type="entry name" value="alpha/beta hydrolase"/>
    <property type="match status" value="1"/>
</dbReference>
<dbReference type="InterPro" id="IPR029058">
    <property type="entry name" value="AB_hydrolase_fold"/>
</dbReference>
<reference evidence="4" key="1">
    <citation type="submission" date="2021-11" db="EMBL/GenBank/DDBJ databases">
        <title>Halomonas sp., isolated from a coastal aquaculture zone in Dongshan Bay.</title>
        <authorList>
            <person name="Lin W."/>
        </authorList>
    </citation>
    <scope>NUCLEOTIDE SEQUENCE</scope>
    <source>
        <strain evidence="4">Yzlin-01</strain>
    </source>
</reference>
<sequence length="335" mass="36707">MLSSTRPSQWLSSFFALAIALPAIAFCSGTALGQQRDPNLSLHHTVLDDVSEAYRFERFSVASADNQRHWRVTLGIPKEAAPETGFPAFWMLDGNGALMEFDASLLDELGAQNATPVLVFLGYDNELRIDPARTRDYTFAIDPYHDDDTPPERLGGGADAFLEVIERHIRPEIAQRVTTDPAQQTLWGHSLGGLFALHTLYTRSGAFTTYAAGSPSLWWADGALLGAPEARFSANNAGHSARVLLSMGGGERAQDTRHRDMNDPRVQAHLQRVANAPPDSTEKLAERLAQVPGITVSYREFPELTHGLTFRASLMDALHVTTGITDHSSTRGTIR</sequence>
<protein>
    <recommendedName>
        <fullName evidence="6">Esterase</fullName>
    </recommendedName>
</protein>
<evidence type="ECO:0000313" key="4">
    <source>
        <dbReference type="EMBL" id="MCS2608689.1"/>
    </source>
</evidence>
<keyword evidence="5" id="KW-1185">Reference proteome</keyword>
<comment type="similarity">
    <text evidence="1">Belongs to the esterase D family.</text>
</comment>
<dbReference type="PANTHER" id="PTHR40841">
    <property type="entry name" value="SIDEROPHORE TRIACETYLFUSARININE C ESTERASE"/>
    <property type="match status" value="1"/>
</dbReference>
<evidence type="ECO:0000256" key="2">
    <source>
        <dbReference type="ARBA" id="ARBA00022801"/>
    </source>
</evidence>
<dbReference type="SUPFAM" id="SSF53474">
    <property type="entry name" value="alpha/beta-Hydrolases"/>
    <property type="match status" value="1"/>
</dbReference>
<gene>
    <name evidence="4" type="ORF">LLY24_05045</name>
</gene>